<proteinExistence type="predicted"/>
<comment type="caution">
    <text evidence="2">The sequence shown here is derived from an EMBL/GenBank/DDBJ whole genome shotgun (WGS) entry which is preliminary data.</text>
</comment>
<sequence>MAAKFASVDDYLSALPDDQQEITREVRRTVLAALPDPGEKISYNIPAVTVGGKVLVYYAAWKKFVSLYPAPRADDDFERAVAPYRGAKDALQFRWTEPIPHDLITRVVRVLHEQRGR</sequence>
<organism evidence="2 3">
    <name type="scientific">Asanoa ferruginea</name>
    <dbReference type="NCBI Taxonomy" id="53367"/>
    <lineage>
        <taxon>Bacteria</taxon>
        <taxon>Bacillati</taxon>
        <taxon>Actinomycetota</taxon>
        <taxon>Actinomycetes</taxon>
        <taxon>Micromonosporales</taxon>
        <taxon>Micromonosporaceae</taxon>
        <taxon>Asanoa</taxon>
    </lineage>
</organism>
<evidence type="ECO:0000313" key="3">
    <source>
        <dbReference type="Proteomes" id="UP000256913"/>
    </source>
</evidence>
<dbReference type="SUPFAM" id="SSF159888">
    <property type="entry name" value="YdhG-like"/>
    <property type="match status" value="1"/>
</dbReference>
<dbReference type="Gene3D" id="3.90.1150.200">
    <property type="match status" value="1"/>
</dbReference>
<dbReference type="RefSeq" id="WP_116067346.1">
    <property type="nucleotide sequence ID" value="NZ_BONB01000057.1"/>
</dbReference>
<accession>A0A3D9ZEN9</accession>
<dbReference type="Proteomes" id="UP000256913">
    <property type="component" value="Unassembled WGS sequence"/>
</dbReference>
<evidence type="ECO:0000313" key="2">
    <source>
        <dbReference type="EMBL" id="REF95715.1"/>
    </source>
</evidence>
<name>A0A3D9ZEN9_9ACTN</name>
<dbReference type="InterPro" id="IPR014922">
    <property type="entry name" value="YdhG-like"/>
</dbReference>
<dbReference type="Pfam" id="PF08818">
    <property type="entry name" value="DUF1801"/>
    <property type="match status" value="1"/>
</dbReference>
<keyword evidence="3" id="KW-1185">Reference proteome</keyword>
<dbReference type="OrthoDB" id="3236524at2"/>
<gene>
    <name evidence="2" type="ORF">DFJ67_1675</name>
</gene>
<dbReference type="AlphaFoldDB" id="A0A3D9ZEN9"/>
<protein>
    <submittedName>
        <fullName evidence="2">Uncharacterized protein YdhG (YjbR/CyaY superfamily)</fullName>
    </submittedName>
</protein>
<evidence type="ECO:0000259" key="1">
    <source>
        <dbReference type="Pfam" id="PF08818"/>
    </source>
</evidence>
<feature type="domain" description="YdhG-like" evidence="1">
    <location>
        <begin position="19"/>
        <end position="109"/>
    </location>
</feature>
<dbReference type="EMBL" id="QUMQ01000001">
    <property type="protein sequence ID" value="REF95715.1"/>
    <property type="molecule type" value="Genomic_DNA"/>
</dbReference>
<reference evidence="2 3" key="1">
    <citation type="submission" date="2018-08" db="EMBL/GenBank/DDBJ databases">
        <title>Sequencing the genomes of 1000 actinobacteria strains.</title>
        <authorList>
            <person name="Klenk H.-P."/>
        </authorList>
    </citation>
    <scope>NUCLEOTIDE SEQUENCE [LARGE SCALE GENOMIC DNA]</scope>
    <source>
        <strain evidence="2 3">DSM 44099</strain>
    </source>
</reference>